<sequence length="147" mass="17302">MREDLYFDRGFKERKGSCRLIRKGTNQKYIPSLEEDDAVRIDGLSHKETAEIFNRCETFHCHDPYTAYSVFAVFCGCTTIVYPETGVSEADWRPIEERWGIAYGNSPEQIAFAQSTRHKMRETRARLQAEEDEQLRYFVTRLAERFD</sequence>
<accession>A0A450T5P4</accession>
<evidence type="ECO:0000313" key="1">
    <source>
        <dbReference type="EMBL" id="VFJ62070.1"/>
    </source>
</evidence>
<gene>
    <name evidence="1" type="ORF">BECKDK2373C_GA0170839_109321</name>
</gene>
<name>A0A450T5P4_9GAMM</name>
<dbReference type="AlphaFoldDB" id="A0A450T5P4"/>
<proteinExistence type="predicted"/>
<organism evidence="1">
    <name type="scientific">Candidatus Kentrum sp. DK</name>
    <dbReference type="NCBI Taxonomy" id="2126562"/>
    <lineage>
        <taxon>Bacteria</taxon>
        <taxon>Pseudomonadati</taxon>
        <taxon>Pseudomonadota</taxon>
        <taxon>Gammaproteobacteria</taxon>
        <taxon>Candidatus Kentrum</taxon>
    </lineage>
</organism>
<dbReference type="EMBL" id="CAADEY010000093">
    <property type="protein sequence ID" value="VFJ62070.1"/>
    <property type="molecule type" value="Genomic_DNA"/>
</dbReference>
<protein>
    <submittedName>
        <fullName evidence="1">Uncharacterized protein</fullName>
    </submittedName>
</protein>
<reference evidence="1" key="1">
    <citation type="submission" date="2019-02" db="EMBL/GenBank/DDBJ databases">
        <authorList>
            <person name="Gruber-Vodicka R. H."/>
            <person name="Seah K. B. B."/>
        </authorList>
    </citation>
    <scope>NUCLEOTIDE SEQUENCE</scope>
    <source>
        <strain evidence="1">BECK_DK161</strain>
    </source>
</reference>